<feature type="compositionally biased region" description="Polar residues" evidence="1">
    <location>
        <begin position="188"/>
        <end position="197"/>
    </location>
</feature>
<dbReference type="PANTHER" id="PTHR34700">
    <property type="entry name" value="POTASSIUM BINDING PROTEIN KBP"/>
    <property type="match status" value="1"/>
</dbReference>
<feature type="region of interest" description="Disordered" evidence="1">
    <location>
        <begin position="149"/>
        <end position="197"/>
    </location>
</feature>
<name>A0A8S1JB62_9CHLO</name>
<dbReference type="InterPro" id="IPR036779">
    <property type="entry name" value="LysM_dom_sf"/>
</dbReference>
<dbReference type="SUPFAM" id="SSF54106">
    <property type="entry name" value="LysM domain"/>
    <property type="match status" value="2"/>
</dbReference>
<dbReference type="InterPro" id="IPR052196">
    <property type="entry name" value="Bact_Kbp"/>
</dbReference>
<evidence type="ECO:0000256" key="1">
    <source>
        <dbReference type="SAM" id="MobiDB-lite"/>
    </source>
</evidence>
<dbReference type="EMBL" id="CAJHUC010002153">
    <property type="protein sequence ID" value="CAD7703311.1"/>
    <property type="molecule type" value="Genomic_DNA"/>
</dbReference>
<evidence type="ECO:0000259" key="2">
    <source>
        <dbReference type="PROSITE" id="PS51782"/>
    </source>
</evidence>
<dbReference type="CDD" id="cd00118">
    <property type="entry name" value="LysM"/>
    <property type="match status" value="3"/>
</dbReference>
<reference evidence="3" key="1">
    <citation type="submission" date="2020-12" db="EMBL/GenBank/DDBJ databases">
        <authorList>
            <person name="Iha C."/>
        </authorList>
    </citation>
    <scope>NUCLEOTIDE SEQUENCE</scope>
</reference>
<dbReference type="InterPro" id="IPR017853">
    <property type="entry name" value="GH"/>
</dbReference>
<sequence>EAKRVFPGAIITHAPQAPYFAPQFTANYLDVETQAGSMIDFYNVQFYNQGGTTYDTYDTLFEHANGWSAGTSVMEMANKGIPMSKIVIGKPVTKAGVVNTGFVEMNQLASFFREAASKGTLPRGFMGWQWSLDVQQLGGTWAQTLSAAWTGAPSTPTNSPSPYPPSPVDSPNPEPPYSPDPVSPTEPSTGSGSCTQDYTVVTGDSLWEIGQRYGIPWTEIFDANRDTMSDANAIYVGQQLHIPVPCDTDDGSVQVPTAPPPPIHEPSPVPVPSPVYDPIPVGGNGQACTGSHLVQPGQSVYVLGDIYGINWQEIFDMNRDRVAHPSQEVVGHTLRIPCGSAIGDVPLSAPLSPPSRPAYVPEPIVPQTPTYVQEPILPKPTDDGDLGFDSVVLDQPIPVGDSRPDCPSTHLVQPGESVYELEKMYNVPWQKIFDGNRNKLSDPSQVIVGHTLDIPC</sequence>
<dbReference type="SMART" id="SM00257">
    <property type="entry name" value="LysM"/>
    <property type="match status" value="3"/>
</dbReference>
<keyword evidence="4" id="KW-1185">Reference proteome</keyword>
<feature type="domain" description="LysM" evidence="2">
    <location>
        <begin position="408"/>
        <end position="454"/>
    </location>
</feature>
<dbReference type="Proteomes" id="UP000708148">
    <property type="component" value="Unassembled WGS sequence"/>
</dbReference>
<proteinExistence type="predicted"/>
<dbReference type="SUPFAM" id="SSF51445">
    <property type="entry name" value="(Trans)glycosidases"/>
    <property type="match status" value="1"/>
</dbReference>
<dbReference type="PROSITE" id="PS51782">
    <property type="entry name" value="LYSM"/>
    <property type="match status" value="2"/>
</dbReference>
<accession>A0A8S1JB62</accession>
<dbReference type="PANTHER" id="PTHR34700:SF4">
    <property type="entry name" value="PHAGE-LIKE ELEMENT PBSX PROTEIN XKDP"/>
    <property type="match status" value="1"/>
</dbReference>
<evidence type="ECO:0000313" key="4">
    <source>
        <dbReference type="Proteomes" id="UP000708148"/>
    </source>
</evidence>
<dbReference type="Gene3D" id="3.10.350.10">
    <property type="entry name" value="LysM domain"/>
    <property type="match status" value="2"/>
</dbReference>
<evidence type="ECO:0000313" key="3">
    <source>
        <dbReference type="EMBL" id="CAD7703311.1"/>
    </source>
</evidence>
<dbReference type="Gene3D" id="3.20.20.80">
    <property type="entry name" value="Glycosidases"/>
    <property type="match status" value="1"/>
</dbReference>
<comment type="caution">
    <text evidence="3">The sequence shown here is derived from an EMBL/GenBank/DDBJ whole genome shotgun (WGS) entry which is preliminary data.</text>
</comment>
<feature type="compositionally biased region" description="Pro residues" evidence="1">
    <location>
        <begin position="159"/>
        <end position="184"/>
    </location>
</feature>
<feature type="non-terminal residue" evidence="3">
    <location>
        <position position="1"/>
    </location>
</feature>
<dbReference type="OrthoDB" id="3012298at2759"/>
<dbReference type="Pfam" id="PF01476">
    <property type="entry name" value="LysM"/>
    <property type="match status" value="3"/>
</dbReference>
<feature type="domain" description="LysM" evidence="2">
    <location>
        <begin position="196"/>
        <end position="242"/>
    </location>
</feature>
<dbReference type="InterPro" id="IPR018392">
    <property type="entry name" value="LysM"/>
</dbReference>
<protein>
    <recommendedName>
        <fullName evidence="2">LysM domain-containing protein</fullName>
    </recommendedName>
</protein>
<dbReference type="AlphaFoldDB" id="A0A8S1JB62"/>
<gene>
    <name evidence="3" type="ORF">OSTQU699_LOCUS8668</name>
</gene>
<organism evidence="3 4">
    <name type="scientific">Ostreobium quekettii</name>
    <dbReference type="NCBI Taxonomy" id="121088"/>
    <lineage>
        <taxon>Eukaryota</taxon>
        <taxon>Viridiplantae</taxon>
        <taxon>Chlorophyta</taxon>
        <taxon>core chlorophytes</taxon>
        <taxon>Ulvophyceae</taxon>
        <taxon>TCBD clade</taxon>
        <taxon>Bryopsidales</taxon>
        <taxon>Ostreobineae</taxon>
        <taxon>Ostreobiaceae</taxon>
        <taxon>Ostreobium</taxon>
    </lineage>
</organism>